<gene>
    <name evidence="1" type="ORF">EV702DRAFT_1239159</name>
</gene>
<proteinExistence type="predicted"/>
<dbReference type="EMBL" id="JABBWD010000004">
    <property type="protein sequence ID" value="KAG1781999.1"/>
    <property type="molecule type" value="Genomic_DNA"/>
</dbReference>
<dbReference type="Gene3D" id="3.80.10.10">
    <property type="entry name" value="Ribonuclease Inhibitor"/>
    <property type="match status" value="1"/>
</dbReference>
<dbReference type="AlphaFoldDB" id="A0A9P7A3Z1"/>
<dbReference type="Proteomes" id="UP000714275">
    <property type="component" value="Unassembled WGS sequence"/>
</dbReference>
<name>A0A9P7A3Z1_9AGAM</name>
<comment type="caution">
    <text evidence="1">The sequence shown here is derived from an EMBL/GenBank/DDBJ whole genome shotgun (WGS) entry which is preliminary data.</text>
</comment>
<protein>
    <recommendedName>
        <fullName evidence="3">F-box domain-containing protein</fullName>
    </recommendedName>
</protein>
<accession>A0A9P7A3Z1</accession>
<dbReference type="InterPro" id="IPR032675">
    <property type="entry name" value="LRR_dom_sf"/>
</dbReference>
<keyword evidence="2" id="KW-1185">Reference proteome</keyword>
<evidence type="ECO:0000313" key="2">
    <source>
        <dbReference type="Proteomes" id="UP000714275"/>
    </source>
</evidence>
<dbReference type="SUPFAM" id="SSF52047">
    <property type="entry name" value="RNI-like"/>
    <property type="match status" value="1"/>
</dbReference>
<reference evidence="1" key="1">
    <citation type="journal article" date="2020" name="New Phytol.">
        <title>Comparative genomics reveals dynamic genome evolution in host specialist ectomycorrhizal fungi.</title>
        <authorList>
            <person name="Lofgren L.A."/>
            <person name="Nguyen N.H."/>
            <person name="Vilgalys R."/>
            <person name="Ruytinx J."/>
            <person name="Liao H.L."/>
            <person name="Branco S."/>
            <person name="Kuo A."/>
            <person name="LaButti K."/>
            <person name="Lipzen A."/>
            <person name="Andreopoulos W."/>
            <person name="Pangilinan J."/>
            <person name="Riley R."/>
            <person name="Hundley H."/>
            <person name="Na H."/>
            <person name="Barry K."/>
            <person name="Grigoriev I.V."/>
            <person name="Stajich J.E."/>
            <person name="Kennedy P.G."/>
        </authorList>
    </citation>
    <scope>NUCLEOTIDE SEQUENCE</scope>
    <source>
        <strain evidence="1">DOB743</strain>
    </source>
</reference>
<evidence type="ECO:0000313" key="1">
    <source>
        <dbReference type="EMBL" id="KAG1781999.1"/>
    </source>
</evidence>
<dbReference type="InterPro" id="IPR036047">
    <property type="entry name" value="F-box-like_dom_sf"/>
</dbReference>
<evidence type="ECO:0008006" key="3">
    <source>
        <dbReference type="Google" id="ProtNLM"/>
    </source>
</evidence>
<dbReference type="SUPFAM" id="SSF81383">
    <property type="entry name" value="F-box domain"/>
    <property type="match status" value="1"/>
</dbReference>
<dbReference type="OrthoDB" id="5297217at2759"/>
<organism evidence="1 2">
    <name type="scientific">Suillus placidus</name>
    <dbReference type="NCBI Taxonomy" id="48579"/>
    <lineage>
        <taxon>Eukaryota</taxon>
        <taxon>Fungi</taxon>
        <taxon>Dikarya</taxon>
        <taxon>Basidiomycota</taxon>
        <taxon>Agaricomycotina</taxon>
        <taxon>Agaricomycetes</taxon>
        <taxon>Agaricomycetidae</taxon>
        <taxon>Boletales</taxon>
        <taxon>Suillineae</taxon>
        <taxon>Suillaceae</taxon>
        <taxon>Suillus</taxon>
    </lineage>
</organism>
<sequence>MSTIVNIPFDLLQPILIHIPDRRHLNAAALVSRAFNRAVTPLLYRRLDSQVKRNVRLLLISRVRILNCVYYNQILHHPSATLLKRPELAQYVWHVTETGNLRQVIPQITEDIVAALRLCTNLTSATWVDDTLTPEPNFLPILDVLMTLPLRELTIRTQYDPGERVWARLNTIQGIRRLSVWSLEWGPPRVLQGWADLLSSSLTYLELGRCAGVPATILISVFMKLPLLQELCLKGAPSAAIPAIIACLPNLIALDTEYLGSGNYRTPLTPLPRLQRLTVQAGSVDIDGPQKLWTWMRILLPHQQTLKSFTLNAFAVHGQITIPRPFIVNLTGRHGKSLQDFAVGVAQLTLETVSYMCSTCPQLATLECSVASPDVDSIAKAIDAGLNLRTLTLHVSWIPDSSVDLHPQFKKYLGPRAMYADFSHLASEGKAIRFTEEHARALMLQTRLRSIGIGDQSYTVSLFCFCCAHLIYWL</sequence>